<dbReference type="Pfam" id="PF13835">
    <property type="entry name" value="DUF4194"/>
    <property type="match status" value="1"/>
</dbReference>
<sequence>MIAYYEELDDEERDRLRNVIQVLYRQTFLLERKFDKRTGRMAVSGEYRTGSRHFEFLKEYFAVAGITLQENMHMGLIYIQGETLWGEKLPRLATIYLLVLKLLYDEQMAAVSSSSHVVVTMGMVNGKAGEFHVLSSLPSPTEMRKTIALLKKYQIIEPMDVLEELDENTRFIIYPSIHAVLLGDDIRELLGTFSEEEYGGEEAIIQSTLEDMPE</sequence>
<gene>
    <name evidence="1" type="ORF">H8S37_13115</name>
</gene>
<accession>A0A923RQS5</accession>
<dbReference type="Proteomes" id="UP000652477">
    <property type="component" value="Unassembled WGS sequence"/>
</dbReference>
<dbReference type="AlphaFoldDB" id="A0A923RQS5"/>
<dbReference type="RefSeq" id="WP_186876518.1">
    <property type="nucleotide sequence ID" value="NZ_JACOPF010000003.1"/>
</dbReference>
<evidence type="ECO:0000313" key="2">
    <source>
        <dbReference type="Proteomes" id="UP000652477"/>
    </source>
</evidence>
<dbReference type="EMBL" id="JACOPF010000003">
    <property type="protein sequence ID" value="MBC5689850.1"/>
    <property type="molecule type" value="Genomic_DNA"/>
</dbReference>
<dbReference type="InterPro" id="IPR025449">
    <property type="entry name" value="JetB"/>
</dbReference>
<evidence type="ECO:0000313" key="1">
    <source>
        <dbReference type="EMBL" id="MBC5689850.1"/>
    </source>
</evidence>
<name>A0A923RQS5_9FIRM</name>
<comment type="caution">
    <text evidence="1">The sequence shown here is derived from an EMBL/GenBank/DDBJ whole genome shotgun (WGS) entry which is preliminary data.</text>
</comment>
<protein>
    <submittedName>
        <fullName evidence="1">DUF4194 domain-containing protein</fullName>
    </submittedName>
</protein>
<reference evidence="1" key="1">
    <citation type="submission" date="2020-08" db="EMBL/GenBank/DDBJ databases">
        <title>Genome public.</title>
        <authorList>
            <person name="Liu C."/>
            <person name="Sun Q."/>
        </authorList>
    </citation>
    <scope>NUCLEOTIDE SEQUENCE</scope>
    <source>
        <strain evidence="1">NSJ-55</strain>
    </source>
</reference>
<keyword evidence="2" id="KW-1185">Reference proteome</keyword>
<proteinExistence type="predicted"/>
<organism evidence="1 2">
    <name type="scientific">Mediterraneibacter hominis</name>
    <dbReference type="NCBI Taxonomy" id="2763054"/>
    <lineage>
        <taxon>Bacteria</taxon>
        <taxon>Bacillati</taxon>
        <taxon>Bacillota</taxon>
        <taxon>Clostridia</taxon>
        <taxon>Lachnospirales</taxon>
        <taxon>Lachnospiraceae</taxon>
        <taxon>Mediterraneibacter</taxon>
    </lineage>
</organism>